<keyword evidence="2" id="KW-0131">Cell cycle</keyword>
<dbReference type="PROSITE" id="PS50088">
    <property type="entry name" value="ANK_REPEAT"/>
    <property type="match status" value="1"/>
</dbReference>
<dbReference type="PROSITE" id="PS50297">
    <property type="entry name" value="ANK_REP_REGION"/>
    <property type="match status" value="1"/>
</dbReference>
<feature type="compositionally biased region" description="Acidic residues" evidence="4">
    <location>
        <begin position="349"/>
        <end position="359"/>
    </location>
</feature>
<dbReference type="OrthoDB" id="2123378at2759"/>
<feature type="region of interest" description="Disordered" evidence="4">
    <location>
        <begin position="1007"/>
        <end position="1064"/>
    </location>
</feature>
<evidence type="ECO:0000256" key="4">
    <source>
        <dbReference type="SAM" id="MobiDB-lite"/>
    </source>
</evidence>
<dbReference type="SUPFAM" id="SSF48403">
    <property type="entry name" value="Ankyrin repeat"/>
    <property type="match status" value="1"/>
</dbReference>
<dbReference type="SUPFAM" id="SSF50729">
    <property type="entry name" value="PH domain-like"/>
    <property type="match status" value="1"/>
</dbReference>
<feature type="repeat" description="ANK" evidence="3">
    <location>
        <begin position="124"/>
        <end position="156"/>
    </location>
</feature>
<feature type="region of interest" description="Disordered" evidence="4">
    <location>
        <begin position="791"/>
        <end position="995"/>
    </location>
</feature>
<proteinExistence type="predicted"/>
<feature type="compositionally biased region" description="Polar residues" evidence="4">
    <location>
        <begin position="880"/>
        <end position="895"/>
    </location>
</feature>
<feature type="region of interest" description="Disordered" evidence="4">
    <location>
        <begin position="222"/>
        <end position="302"/>
    </location>
</feature>
<feature type="region of interest" description="Disordered" evidence="4">
    <location>
        <begin position="1077"/>
        <end position="1103"/>
    </location>
</feature>
<feature type="compositionally biased region" description="Basic and acidic residues" evidence="4">
    <location>
        <begin position="856"/>
        <end position="867"/>
    </location>
</feature>
<dbReference type="EMBL" id="LK023324">
    <property type="protein sequence ID" value="CDS07426.1"/>
    <property type="molecule type" value="Genomic_DNA"/>
</dbReference>
<feature type="compositionally biased region" description="Acidic residues" evidence="4">
    <location>
        <begin position="799"/>
        <end position="809"/>
    </location>
</feature>
<feature type="compositionally biased region" description="Polar residues" evidence="4">
    <location>
        <begin position="1080"/>
        <end position="1089"/>
    </location>
</feature>
<dbReference type="InterPro" id="IPR011993">
    <property type="entry name" value="PH-like_dom_sf"/>
</dbReference>
<dbReference type="InterPro" id="IPR052007">
    <property type="entry name" value="Bud4"/>
</dbReference>
<reference evidence="6" key="1">
    <citation type="journal article" date="2014" name="Genome Announc.">
        <title>De novo whole-genome sequence and genome annotation of Lichtheimia ramosa.</title>
        <authorList>
            <person name="Linde J."/>
            <person name="Schwartze V."/>
            <person name="Binder U."/>
            <person name="Lass-Florl C."/>
            <person name="Voigt K."/>
            <person name="Horn F."/>
        </authorList>
    </citation>
    <scope>NUCLEOTIDE SEQUENCE</scope>
    <source>
        <strain evidence="6">JMRC FSU:6197</strain>
    </source>
</reference>
<evidence type="ECO:0000256" key="2">
    <source>
        <dbReference type="ARBA" id="ARBA00023306"/>
    </source>
</evidence>
<evidence type="ECO:0000313" key="6">
    <source>
        <dbReference type="EMBL" id="CDS07426.1"/>
    </source>
</evidence>
<feature type="compositionally biased region" description="Low complexity" evidence="4">
    <location>
        <begin position="823"/>
        <end position="845"/>
    </location>
</feature>
<keyword evidence="3" id="KW-0040">ANK repeat</keyword>
<feature type="compositionally biased region" description="Basic and acidic residues" evidence="4">
    <location>
        <begin position="947"/>
        <end position="961"/>
    </location>
</feature>
<feature type="compositionally biased region" description="Polar residues" evidence="4">
    <location>
        <begin position="318"/>
        <end position="348"/>
    </location>
</feature>
<feature type="compositionally biased region" description="Polar residues" evidence="4">
    <location>
        <begin position="929"/>
        <end position="946"/>
    </location>
</feature>
<organism evidence="6">
    <name type="scientific">Lichtheimia ramosa</name>
    <dbReference type="NCBI Taxonomy" id="688394"/>
    <lineage>
        <taxon>Eukaryota</taxon>
        <taxon>Fungi</taxon>
        <taxon>Fungi incertae sedis</taxon>
        <taxon>Mucoromycota</taxon>
        <taxon>Mucoromycotina</taxon>
        <taxon>Mucoromycetes</taxon>
        <taxon>Mucorales</taxon>
        <taxon>Lichtheimiaceae</taxon>
        <taxon>Lichtheimia</taxon>
    </lineage>
</organism>
<evidence type="ECO:0000256" key="3">
    <source>
        <dbReference type="PROSITE-ProRule" id="PRU00023"/>
    </source>
</evidence>
<feature type="region of interest" description="Disordered" evidence="4">
    <location>
        <begin position="725"/>
        <end position="775"/>
    </location>
</feature>
<feature type="compositionally biased region" description="Basic and acidic residues" evidence="4">
    <location>
        <begin position="726"/>
        <end position="739"/>
    </location>
</feature>
<dbReference type="SMART" id="SM00233">
    <property type="entry name" value="PH"/>
    <property type="match status" value="1"/>
</dbReference>
<protein>
    <recommendedName>
        <fullName evidence="5">PH domain-containing protein</fullName>
    </recommendedName>
</protein>
<feature type="region of interest" description="Disordered" evidence="4">
    <location>
        <begin position="150"/>
        <end position="202"/>
    </location>
</feature>
<dbReference type="Gene3D" id="2.30.29.30">
    <property type="entry name" value="Pleckstrin-homology domain (PH domain)/Phosphotyrosine-binding domain (PTB)"/>
    <property type="match status" value="1"/>
</dbReference>
<feature type="compositionally biased region" description="Polar residues" evidence="4">
    <location>
        <begin position="230"/>
        <end position="241"/>
    </location>
</feature>
<name>A0A077WI29_9FUNG</name>
<feature type="domain" description="PH" evidence="5">
    <location>
        <begin position="1310"/>
        <end position="1430"/>
    </location>
</feature>
<feature type="region of interest" description="Disordered" evidence="4">
    <location>
        <begin position="444"/>
        <end position="487"/>
    </location>
</feature>
<accession>A0A077WI29</accession>
<dbReference type="GO" id="GO:0051301">
    <property type="term" value="P:cell division"/>
    <property type="evidence" value="ECO:0007669"/>
    <property type="project" value="UniProtKB-KW"/>
</dbReference>
<sequence length="1438" mass="162595">MDNAIVPDSSLVTEWTKAIVNVDLERAQRLYSQHSYLLWHPLDNKETRVDTDYAHLTAQLERFQMLGPTLGDNLAAIPYMLLDHLEKTDKQGASLAQQKRSRLLQYLIKNAREDDLNNRTWGTCHNTTLHLAAFLGQVRTMDQLIERGASIDKRNDMGHLPNDVAQKRPTNSRFRQLRAMAESTPDDPNKNKRQSTQQRRQQDIALLSKRSAVKNNPLFKKFEQQQQQQSDPVSTKKTTLPSPLARNAFLKSTGSGNSSSSSSSNDSSNSGNSKLLAIPRGVIGDDDNTETNSEDYPRRTSKIISSLKNKSYVSSSVFRQNQPDQSTSSLNVSASAVTRSSPLKQQSIMEEEENDDDEIKNDQGEEQAAPSPECNDDLVTPELKVTPSLLVEQVAPEPPVEENVHGTKQLVQDMENKQQDVPPILPKEDNEDRVIKQDVEKIRQQSMEQDVPPLSHNEHNEDQAIKPAIETSSQEQINKEDGKAAVAEPTSVIEEGHQEEITTIQQSGVDISNKPIQPVIERHQEEITTIQQSGAEISNKSIQPVIERYQKEIATTQQSGVDTSNKPIQPVIERHQEEITTIQQSGVDISSKSIQPVIERYQKEIAITQQSDVDISSKSIQPVIERYQEEITTIQQSGAEISNKSIQPVIERYQKEIATTQQSGVDTSNKPIQPVIERHQEEITTIQQSDVDISSKSIQPVIEEHQEEITITHQPAVDTTNTSIQHIEHRQEKDDEAVTRDPIAALDDLEPPSKPFAEGDNSRRWSGSQRSHWSVGVSSWDAVLNKDNENHRYSNQSEADSEQWFDSYEDWAASPTEQRGSRSRQQQQQMQLEEPSLSSSPLRHSMTLDTISSMNDYEKEKNIHIMEDDQDDDDDEDFSVKSSNPSASFSPNQRMSGGADSVDTWPATASPFTARSINDDSGDDDGFWKSQQHSPDSEQLANQSASRELKHPSSEQQKITEQDDLSSNKATSSDNQQQRLIVSNEFHDEQEEDQHFGSISVASTTYASHRLPQHRPAQDAFEEFITSKQDEELQLKEPKQHDYQSRLESDQELKEPVQQEYQPRLESEQERMMMIREKQQQQQPVSTDHQGPEHEQHEEVSSPLQLDLLPPVENDPGQSTSAFGKLYVRLSSADGVLLPIPPKLTTYVRCVVSDGDYEYMSRYEVLNDRVVFDYECIMDARPDMIITVSLHVRPDPHVRPRTGLSKWLTSVRKQRETLPAYVHPEDGAIGQTRFALGHMIQACNQKTYGASFDCFNSWFARSSREQHMLKVVGNLNVEMLYLPLSDPSLAIPKSMRECDLALRIRQWHNTCWHSGFLSMRSPGSQLWDRHYCRLIGSQLIGYESKAASASYMPQVQYDIANAVRLVASSDQVIVTLEDIPDTRVFQENTIIEETGRGFFRIVFADAYIDCVCDAAGESEAWVKILKSMIGRVPLKIAV</sequence>
<feature type="compositionally biased region" description="Basic and acidic residues" evidence="4">
    <location>
        <begin position="1028"/>
        <end position="1064"/>
    </location>
</feature>
<feature type="region of interest" description="Disordered" evidence="4">
    <location>
        <begin position="318"/>
        <end position="379"/>
    </location>
</feature>
<feature type="compositionally biased region" description="Acidic residues" evidence="4">
    <location>
        <begin position="284"/>
        <end position="293"/>
    </location>
</feature>
<dbReference type="PANTHER" id="PTHR36100">
    <property type="entry name" value="BUD SITE SELECTION PROTEIN 4"/>
    <property type="match status" value="1"/>
</dbReference>
<evidence type="ECO:0000256" key="1">
    <source>
        <dbReference type="ARBA" id="ARBA00022618"/>
    </source>
</evidence>
<feature type="compositionally biased region" description="Basic and acidic residues" evidence="4">
    <location>
        <begin position="1090"/>
        <end position="1100"/>
    </location>
</feature>
<dbReference type="InterPro" id="IPR001849">
    <property type="entry name" value="PH_domain"/>
</dbReference>
<evidence type="ECO:0000259" key="5">
    <source>
        <dbReference type="PROSITE" id="PS50003"/>
    </source>
</evidence>
<dbReference type="InterPro" id="IPR002110">
    <property type="entry name" value="Ankyrin_rpt"/>
</dbReference>
<dbReference type="InterPro" id="IPR036770">
    <property type="entry name" value="Ankyrin_rpt-contain_sf"/>
</dbReference>
<dbReference type="GO" id="GO:0005525">
    <property type="term" value="F:GTP binding"/>
    <property type="evidence" value="ECO:0007669"/>
    <property type="project" value="TreeGrafter"/>
</dbReference>
<keyword evidence="1" id="KW-0132">Cell division</keyword>
<dbReference type="Gene3D" id="1.25.40.20">
    <property type="entry name" value="Ankyrin repeat-containing domain"/>
    <property type="match status" value="1"/>
</dbReference>
<feature type="compositionally biased region" description="Acidic residues" evidence="4">
    <location>
        <begin position="868"/>
        <end position="877"/>
    </location>
</feature>
<feature type="compositionally biased region" description="Polar residues" evidence="4">
    <location>
        <begin position="962"/>
        <end position="981"/>
    </location>
</feature>
<gene>
    <name evidence="6" type="ORF">LRAMOSA01375</name>
</gene>
<dbReference type="PANTHER" id="PTHR36100:SF1">
    <property type="entry name" value="BUD SITE SELECTION PROTEIN 4"/>
    <property type="match status" value="1"/>
</dbReference>
<dbReference type="PROSITE" id="PS50003">
    <property type="entry name" value="PH_DOMAIN"/>
    <property type="match status" value="1"/>
</dbReference>
<feature type="compositionally biased region" description="Low complexity" evidence="4">
    <location>
        <begin position="252"/>
        <end position="273"/>
    </location>
</feature>